<feature type="transmembrane region" description="Helical" evidence="8">
    <location>
        <begin position="455"/>
        <end position="471"/>
    </location>
</feature>
<reference evidence="10" key="1">
    <citation type="submission" date="2022-12" db="EMBL/GenBank/DDBJ databases">
        <authorList>
            <person name="Brejova B."/>
        </authorList>
    </citation>
    <scope>NUCLEOTIDE SEQUENCE</scope>
</reference>
<dbReference type="AlphaFoldDB" id="A0A9W4TWI8"/>
<gene>
    <name evidence="10" type="ORF">CANVERA_P2707</name>
</gene>
<dbReference type="InterPro" id="IPR020846">
    <property type="entry name" value="MFS_dom"/>
</dbReference>
<evidence type="ECO:0000256" key="8">
    <source>
        <dbReference type="SAM" id="Phobius"/>
    </source>
</evidence>
<feature type="transmembrane region" description="Helical" evidence="8">
    <location>
        <begin position="219"/>
        <end position="241"/>
    </location>
</feature>
<sequence>MSSESLSISNKSYNSSTEKQDPTKKKKRWKWNFRDPNSPNEIYNWTLYLSIFVFGMTGMARGMDEGTVAGNLYQESFRDIFGFNEPGRSESFLADLRANIAGMVMIGSVGGSLISIWSIDYFGRVNCLRIVCAIQVVGALIQVFARNLPVLYVGRLIEGLGVGQTTALGPCYLSEVAMPEARGFIVGIFNGAVYLAICLGYLSNYLTAKHMTPGDNLQWMIPVAIKVIVAGLVGLGSFVTVESPRWLIKAHKKERAVKNLCKLRNLPQEHPYIQGELKDIETQVEMEHAKIDGYPWYLRLKHLFTRPNLFKRVFVIGIVSQLIGQWGGSNVITMYSPFLFQLATGSEGGIENLTNTLILGVIKLCASYFVGFFLIDTLGRRICLHTGIIIQGCCVLYFALFLNLIPADDPNYTLSPSEERVALGALAALFLGGVGWVVGFNAVQYLIGPEILDTTYRGVGAALIQFFHFVNQWANVRTVPLMMVTMQNHGAFYFLFVINVICLIWAYICVPEIKGKSLESMDAIFELPWYMIGRKGGKVADRSAIHQVTHHDDEGVIDLVNDDPEKGKVEYVENKK</sequence>
<dbReference type="PROSITE" id="PS00217">
    <property type="entry name" value="SUGAR_TRANSPORT_2"/>
    <property type="match status" value="1"/>
</dbReference>
<keyword evidence="3" id="KW-0813">Transport</keyword>
<dbReference type="GO" id="GO:0016020">
    <property type="term" value="C:membrane"/>
    <property type="evidence" value="ECO:0007669"/>
    <property type="project" value="UniProtKB-SubCell"/>
</dbReference>
<dbReference type="InterPro" id="IPR005829">
    <property type="entry name" value="Sugar_transporter_CS"/>
</dbReference>
<evidence type="ECO:0000256" key="7">
    <source>
        <dbReference type="SAM" id="MobiDB-lite"/>
    </source>
</evidence>
<name>A0A9W4TWI8_9ASCO</name>
<dbReference type="InterPro" id="IPR036259">
    <property type="entry name" value="MFS_trans_sf"/>
</dbReference>
<proteinExistence type="inferred from homology"/>
<feature type="transmembrane region" description="Helical" evidence="8">
    <location>
        <begin position="422"/>
        <end position="443"/>
    </location>
</feature>
<dbReference type="InterPro" id="IPR005828">
    <property type="entry name" value="MFS_sugar_transport-like"/>
</dbReference>
<organism evidence="10 11">
    <name type="scientific">Candida verbasci</name>
    <dbReference type="NCBI Taxonomy" id="1227364"/>
    <lineage>
        <taxon>Eukaryota</taxon>
        <taxon>Fungi</taxon>
        <taxon>Dikarya</taxon>
        <taxon>Ascomycota</taxon>
        <taxon>Saccharomycotina</taxon>
        <taxon>Pichiomycetes</taxon>
        <taxon>Debaryomycetaceae</taxon>
        <taxon>Candida/Lodderomyces clade</taxon>
        <taxon>Candida</taxon>
    </lineage>
</organism>
<feature type="compositionally biased region" description="Low complexity" evidence="7">
    <location>
        <begin position="1"/>
        <end position="16"/>
    </location>
</feature>
<comment type="similarity">
    <text evidence="2">Belongs to the major facilitator superfamily. Sugar transporter (TC 2.A.1.1) family.</text>
</comment>
<dbReference type="Proteomes" id="UP001152885">
    <property type="component" value="Unassembled WGS sequence"/>
</dbReference>
<dbReference type="InterPro" id="IPR050360">
    <property type="entry name" value="MFS_Sugar_Transporters"/>
</dbReference>
<feature type="transmembrane region" description="Helical" evidence="8">
    <location>
        <begin position="42"/>
        <end position="60"/>
    </location>
</feature>
<dbReference type="PROSITE" id="PS50850">
    <property type="entry name" value="MFS"/>
    <property type="match status" value="1"/>
</dbReference>
<dbReference type="EMBL" id="CANTUO010000002">
    <property type="protein sequence ID" value="CAI5758194.1"/>
    <property type="molecule type" value="Genomic_DNA"/>
</dbReference>
<keyword evidence="5 8" id="KW-1133">Transmembrane helix</keyword>
<dbReference type="SUPFAM" id="SSF103473">
    <property type="entry name" value="MFS general substrate transporter"/>
    <property type="match status" value="1"/>
</dbReference>
<evidence type="ECO:0000256" key="5">
    <source>
        <dbReference type="ARBA" id="ARBA00022989"/>
    </source>
</evidence>
<dbReference type="OrthoDB" id="508119at2759"/>
<feature type="domain" description="Major facilitator superfamily (MFS) profile" evidence="9">
    <location>
        <begin position="50"/>
        <end position="514"/>
    </location>
</feature>
<keyword evidence="4 8" id="KW-0812">Transmembrane</keyword>
<feature type="transmembrane region" description="Helical" evidence="8">
    <location>
        <begin position="100"/>
        <end position="119"/>
    </location>
</feature>
<feature type="transmembrane region" description="Helical" evidence="8">
    <location>
        <begin position="357"/>
        <end position="375"/>
    </location>
</feature>
<dbReference type="Gene3D" id="1.20.1250.20">
    <property type="entry name" value="MFS general substrate transporter like domains"/>
    <property type="match status" value="1"/>
</dbReference>
<evidence type="ECO:0000256" key="3">
    <source>
        <dbReference type="ARBA" id="ARBA00022448"/>
    </source>
</evidence>
<feature type="region of interest" description="Disordered" evidence="7">
    <location>
        <begin position="1"/>
        <end position="27"/>
    </location>
</feature>
<evidence type="ECO:0000256" key="6">
    <source>
        <dbReference type="ARBA" id="ARBA00023136"/>
    </source>
</evidence>
<keyword evidence="6 8" id="KW-0472">Membrane</keyword>
<evidence type="ECO:0000313" key="10">
    <source>
        <dbReference type="EMBL" id="CAI5758194.1"/>
    </source>
</evidence>
<evidence type="ECO:0000259" key="9">
    <source>
        <dbReference type="PROSITE" id="PS50850"/>
    </source>
</evidence>
<evidence type="ECO:0000313" key="11">
    <source>
        <dbReference type="Proteomes" id="UP001152885"/>
    </source>
</evidence>
<comment type="subcellular location">
    <subcellularLocation>
        <location evidence="1">Membrane</location>
        <topology evidence="1">Multi-pass membrane protein</topology>
    </subcellularLocation>
</comment>
<evidence type="ECO:0000256" key="2">
    <source>
        <dbReference type="ARBA" id="ARBA00010992"/>
    </source>
</evidence>
<accession>A0A9W4TWI8</accession>
<dbReference type="PANTHER" id="PTHR48022">
    <property type="entry name" value="PLASTIDIC GLUCOSE TRANSPORTER 4"/>
    <property type="match status" value="1"/>
</dbReference>
<dbReference type="GO" id="GO:0005351">
    <property type="term" value="F:carbohydrate:proton symporter activity"/>
    <property type="evidence" value="ECO:0007669"/>
    <property type="project" value="TreeGrafter"/>
</dbReference>
<keyword evidence="11" id="KW-1185">Reference proteome</keyword>
<feature type="transmembrane region" description="Helical" evidence="8">
    <location>
        <begin position="309"/>
        <end position="328"/>
    </location>
</feature>
<dbReference type="Pfam" id="PF00083">
    <property type="entry name" value="Sugar_tr"/>
    <property type="match status" value="1"/>
</dbReference>
<evidence type="ECO:0000256" key="1">
    <source>
        <dbReference type="ARBA" id="ARBA00004141"/>
    </source>
</evidence>
<protein>
    <recommendedName>
        <fullName evidence="9">Major facilitator superfamily (MFS) profile domain-containing protein</fullName>
    </recommendedName>
</protein>
<dbReference type="PANTHER" id="PTHR48022:SF8">
    <property type="entry name" value="MAJOR FACILITATOR SUPERFAMILY (MFS) PROFILE DOMAIN-CONTAINING PROTEIN-RELATED"/>
    <property type="match status" value="1"/>
</dbReference>
<feature type="transmembrane region" description="Helical" evidence="8">
    <location>
        <begin position="491"/>
        <end position="510"/>
    </location>
</feature>
<comment type="caution">
    <text evidence="10">The sequence shown here is derived from an EMBL/GenBank/DDBJ whole genome shotgun (WGS) entry which is preliminary data.</text>
</comment>
<evidence type="ECO:0000256" key="4">
    <source>
        <dbReference type="ARBA" id="ARBA00022692"/>
    </source>
</evidence>
<feature type="transmembrane region" description="Helical" evidence="8">
    <location>
        <begin position="382"/>
        <end position="402"/>
    </location>
</feature>
<feature type="transmembrane region" description="Helical" evidence="8">
    <location>
        <begin position="185"/>
        <end position="207"/>
    </location>
</feature>